<evidence type="ECO:0000313" key="2">
    <source>
        <dbReference type="EMBL" id="UXY17258.1"/>
    </source>
</evidence>
<gene>
    <name evidence="2" type="ORF">N8I74_09690</name>
</gene>
<evidence type="ECO:0000313" key="3">
    <source>
        <dbReference type="Proteomes" id="UP001061302"/>
    </source>
</evidence>
<organism evidence="2 3">
    <name type="scientific">Chitiniphilus purpureus</name>
    <dbReference type="NCBI Taxonomy" id="2981137"/>
    <lineage>
        <taxon>Bacteria</taxon>
        <taxon>Pseudomonadati</taxon>
        <taxon>Pseudomonadota</taxon>
        <taxon>Betaproteobacteria</taxon>
        <taxon>Neisseriales</taxon>
        <taxon>Chitinibacteraceae</taxon>
        <taxon>Chitiniphilus</taxon>
    </lineage>
</organism>
<feature type="region of interest" description="Disordered" evidence="1">
    <location>
        <begin position="91"/>
        <end position="138"/>
    </location>
</feature>
<sequence>MRHRSLALVYPLGLRGHRHETRVVQPAGTTRPVLGTSQPLEDDRRAAVYRQWGQPTRSPRQPAPATIDEPLPQRAQTILYHQLARNTQALLDRGATPAQNQPDGELPVPRTEPLGPTGAAPATSVTVNGPSITVRLRR</sequence>
<proteinExistence type="predicted"/>
<protein>
    <submittedName>
        <fullName evidence="2">Uncharacterized protein</fullName>
    </submittedName>
</protein>
<dbReference type="EMBL" id="CP106753">
    <property type="protein sequence ID" value="UXY17258.1"/>
    <property type="molecule type" value="Genomic_DNA"/>
</dbReference>
<dbReference type="RefSeq" id="WP_263126689.1">
    <property type="nucleotide sequence ID" value="NZ_CP106753.1"/>
</dbReference>
<dbReference type="Proteomes" id="UP001061302">
    <property type="component" value="Chromosome"/>
</dbReference>
<reference evidence="2" key="1">
    <citation type="submission" date="2022-10" db="EMBL/GenBank/DDBJ databases">
        <title>Chitiniphilus purpureus sp. nov., a novel chitin-degrading bacterium isolated from crawfish pond sediment.</title>
        <authorList>
            <person name="Li K."/>
        </authorList>
    </citation>
    <scope>NUCLEOTIDE SEQUENCE</scope>
    <source>
        <strain evidence="2">CD1</strain>
    </source>
</reference>
<keyword evidence="3" id="KW-1185">Reference proteome</keyword>
<name>A0ABY6DU56_9NEIS</name>
<accession>A0ABY6DU56</accession>
<evidence type="ECO:0000256" key="1">
    <source>
        <dbReference type="SAM" id="MobiDB-lite"/>
    </source>
</evidence>